<dbReference type="Pfam" id="PF00067">
    <property type="entry name" value="p450"/>
    <property type="match status" value="1"/>
</dbReference>
<dbReference type="Proteomes" id="UP001201163">
    <property type="component" value="Unassembled WGS sequence"/>
</dbReference>
<protein>
    <submittedName>
        <fullName evidence="9">Cytochrome P450</fullName>
    </submittedName>
</protein>
<feature type="non-terminal residue" evidence="9">
    <location>
        <position position="252"/>
    </location>
</feature>
<dbReference type="Gene3D" id="1.10.630.10">
    <property type="entry name" value="Cytochrome P450"/>
    <property type="match status" value="1"/>
</dbReference>
<evidence type="ECO:0000256" key="6">
    <source>
        <dbReference type="ARBA" id="ARBA00023002"/>
    </source>
</evidence>
<evidence type="ECO:0000256" key="3">
    <source>
        <dbReference type="ARBA" id="ARBA00010617"/>
    </source>
</evidence>
<dbReference type="GO" id="GO:0020037">
    <property type="term" value="F:heme binding"/>
    <property type="evidence" value="ECO:0007669"/>
    <property type="project" value="InterPro"/>
</dbReference>
<comment type="cofactor">
    <cofactor evidence="1">
        <name>heme</name>
        <dbReference type="ChEBI" id="CHEBI:30413"/>
    </cofactor>
</comment>
<proteinExistence type="inferred from homology"/>
<dbReference type="PANTHER" id="PTHR24305">
    <property type="entry name" value="CYTOCHROME P450"/>
    <property type="match status" value="1"/>
</dbReference>
<evidence type="ECO:0000256" key="2">
    <source>
        <dbReference type="ARBA" id="ARBA00005179"/>
    </source>
</evidence>
<dbReference type="EMBL" id="JAKELL010000065">
    <property type="protein sequence ID" value="KAH8985278.1"/>
    <property type="molecule type" value="Genomic_DNA"/>
</dbReference>
<dbReference type="GO" id="GO:0004497">
    <property type="term" value="F:monooxygenase activity"/>
    <property type="evidence" value="ECO:0007669"/>
    <property type="project" value="UniProtKB-KW"/>
</dbReference>
<dbReference type="InterPro" id="IPR036396">
    <property type="entry name" value="Cyt_P450_sf"/>
</dbReference>
<comment type="similarity">
    <text evidence="3">Belongs to the cytochrome P450 family.</text>
</comment>
<keyword evidence="8" id="KW-0503">Monooxygenase</keyword>
<keyword evidence="4" id="KW-0349">Heme</keyword>
<comment type="caution">
    <text evidence="9">The sequence shown here is derived from an EMBL/GenBank/DDBJ whole genome shotgun (WGS) entry which is preliminary data.</text>
</comment>
<evidence type="ECO:0000256" key="8">
    <source>
        <dbReference type="ARBA" id="ARBA00023033"/>
    </source>
</evidence>
<dbReference type="SUPFAM" id="SSF48264">
    <property type="entry name" value="Cytochrome P450"/>
    <property type="match status" value="1"/>
</dbReference>
<evidence type="ECO:0000256" key="4">
    <source>
        <dbReference type="ARBA" id="ARBA00022617"/>
    </source>
</evidence>
<dbReference type="GO" id="GO:0005506">
    <property type="term" value="F:iron ion binding"/>
    <property type="evidence" value="ECO:0007669"/>
    <property type="project" value="InterPro"/>
</dbReference>
<name>A0AAD4Q584_9AGAM</name>
<keyword evidence="10" id="KW-1185">Reference proteome</keyword>
<keyword evidence="5" id="KW-0479">Metal-binding</keyword>
<keyword evidence="7" id="KW-0408">Iron</keyword>
<evidence type="ECO:0000256" key="1">
    <source>
        <dbReference type="ARBA" id="ARBA00001971"/>
    </source>
</evidence>
<dbReference type="PANTHER" id="PTHR24305:SF166">
    <property type="entry name" value="CYTOCHROME P450 12A4, MITOCHONDRIAL-RELATED"/>
    <property type="match status" value="1"/>
</dbReference>
<dbReference type="GO" id="GO:0016705">
    <property type="term" value="F:oxidoreductase activity, acting on paired donors, with incorporation or reduction of molecular oxygen"/>
    <property type="evidence" value="ECO:0007669"/>
    <property type="project" value="InterPro"/>
</dbReference>
<dbReference type="InterPro" id="IPR050121">
    <property type="entry name" value="Cytochrome_P450_monoxygenase"/>
</dbReference>
<keyword evidence="6" id="KW-0560">Oxidoreductase</keyword>
<reference evidence="9" key="1">
    <citation type="submission" date="2022-01" db="EMBL/GenBank/DDBJ databases">
        <title>Comparative genomics reveals a dynamic genome evolution in the ectomycorrhizal milk-cap (Lactarius) mushrooms.</title>
        <authorList>
            <consortium name="DOE Joint Genome Institute"/>
            <person name="Lebreton A."/>
            <person name="Tang N."/>
            <person name="Kuo A."/>
            <person name="LaButti K."/>
            <person name="Drula E."/>
            <person name="Barry K."/>
            <person name="Clum A."/>
            <person name="Lipzen A."/>
            <person name="Mousain D."/>
            <person name="Ng V."/>
            <person name="Wang R."/>
            <person name="Wang X."/>
            <person name="Dai Y."/>
            <person name="Henrissat B."/>
            <person name="Grigoriev I.V."/>
            <person name="Guerin-Laguette A."/>
            <person name="Yu F."/>
            <person name="Martin F.M."/>
        </authorList>
    </citation>
    <scope>NUCLEOTIDE SEQUENCE</scope>
    <source>
        <strain evidence="9">QP</strain>
    </source>
</reference>
<organism evidence="9 10">
    <name type="scientific">Lactarius akahatsu</name>
    <dbReference type="NCBI Taxonomy" id="416441"/>
    <lineage>
        <taxon>Eukaryota</taxon>
        <taxon>Fungi</taxon>
        <taxon>Dikarya</taxon>
        <taxon>Basidiomycota</taxon>
        <taxon>Agaricomycotina</taxon>
        <taxon>Agaricomycetes</taxon>
        <taxon>Russulales</taxon>
        <taxon>Russulaceae</taxon>
        <taxon>Lactarius</taxon>
    </lineage>
</organism>
<comment type="pathway">
    <text evidence="2">Secondary metabolite biosynthesis.</text>
</comment>
<evidence type="ECO:0000256" key="5">
    <source>
        <dbReference type="ARBA" id="ARBA00022723"/>
    </source>
</evidence>
<evidence type="ECO:0000256" key="7">
    <source>
        <dbReference type="ARBA" id="ARBA00023004"/>
    </source>
</evidence>
<accession>A0AAD4Q584</accession>
<dbReference type="AlphaFoldDB" id="A0AAD4Q584"/>
<sequence length="252" mass="27829">PESMHMSNEEILLQVPTFLLAGHETSSTAIAWTLFALSCHPAVQTTLRAELRSLRCPTDMPTMHQLNALPYLEGVVREVLCLYAPASATQRIAMHDAEIPLRKPFKDNRGITQSSESIWVSKGNSVSVPIRLLNHSTEIWGEYANEFKPEGWESIPGAAHALPDPGVYGHLVTFFAGAHGCISYRFSVVGCVMFMRDRCRVRCKLVRGFEFEPALPVEGIVRKTSIVGRLVVASNPAAGPQLPLLIWPVNLD</sequence>
<dbReference type="PRINTS" id="PR00385">
    <property type="entry name" value="P450"/>
</dbReference>
<evidence type="ECO:0000313" key="9">
    <source>
        <dbReference type="EMBL" id="KAH8985278.1"/>
    </source>
</evidence>
<dbReference type="InterPro" id="IPR001128">
    <property type="entry name" value="Cyt_P450"/>
</dbReference>
<evidence type="ECO:0000313" key="10">
    <source>
        <dbReference type="Proteomes" id="UP001201163"/>
    </source>
</evidence>
<gene>
    <name evidence="9" type="ORF">EDB92DRAFT_1802600</name>
</gene>